<evidence type="ECO:0000259" key="5">
    <source>
        <dbReference type="PROSITE" id="PS51891"/>
    </source>
</evidence>
<keyword evidence="3" id="KW-0862">Zinc</keyword>
<reference evidence="6 7" key="1">
    <citation type="submission" date="2016-05" db="EMBL/GenBank/DDBJ databases">
        <title>Genomic Taxonomy of the Vibrionaceae.</title>
        <authorList>
            <person name="Gomez-Gil B."/>
            <person name="Enciso-Ibarra J."/>
        </authorList>
    </citation>
    <scope>NUCLEOTIDE SEQUENCE [LARGE SCALE GENOMIC DNA]</scope>
    <source>
        <strain evidence="6 7">CAIM 1920</strain>
    </source>
</reference>
<proteinExistence type="inferred from homology"/>
<dbReference type="EMBL" id="LYBM01000008">
    <property type="protein sequence ID" value="ODA34361.1"/>
    <property type="molecule type" value="Genomic_DNA"/>
</dbReference>
<feature type="domain" description="CENP-V/GFA" evidence="5">
    <location>
        <begin position="1"/>
        <end position="116"/>
    </location>
</feature>
<gene>
    <name evidence="6" type="ORF">A8L45_06450</name>
</gene>
<comment type="similarity">
    <text evidence="1">Belongs to the Gfa family.</text>
</comment>
<keyword evidence="4" id="KW-0456">Lyase</keyword>
<dbReference type="Proteomes" id="UP000094936">
    <property type="component" value="Unassembled WGS sequence"/>
</dbReference>
<evidence type="ECO:0000313" key="6">
    <source>
        <dbReference type="EMBL" id="ODA34361.1"/>
    </source>
</evidence>
<comment type="caution">
    <text evidence="6">The sequence shown here is derived from an EMBL/GenBank/DDBJ whole genome shotgun (WGS) entry which is preliminary data.</text>
</comment>
<dbReference type="InterPro" id="IPR006913">
    <property type="entry name" value="CENP-V/GFA"/>
</dbReference>
<sequence>MNGKCLCGNVEFSIDGHLPHLYQCHCSLCRKLSGSSSDTATFLNKEQFSWLKGESMINSFKTETGYRSDFCSKCGSNVPHLMDNGKQFWIPAGLLDGTGKSQIAAHLFVESKASWDNICDYGKQYEEMPDIEILNKILQEISR</sequence>
<dbReference type="InterPro" id="IPR011057">
    <property type="entry name" value="Mss4-like_sf"/>
</dbReference>
<name>A0A1C3EMB2_9GAMM</name>
<keyword evidence="7" id="KW-1185">Reference proteome</keyword>
<dbReference type="GO" id="GO:0016846">
    <property type="term" value="F:carbon-sulfur lyase activity"/>
    <property type="evidence" value="ECO:0007669"/>
    <property type="project" value="InterPro"/>
</dbReference>
<evidence type="ECO:0000256" key="1">
    <source>
        <dbReference type="ARBA" id="ARBA00005495"/>
    </source>
</evidence>
<dbReference type="Pfam" id="PF04828">
    <property type="entry name" value="GFA"/>
    <property type="match status" value="1"/>
</dbReference>
<dbReference type="PANTHER" id="PTHR33337">
    <property type="entry name" value="GFA DOMAIN-CONTAINING PROTEIN"/>
    <property type="match status" value="1"/>
</dbReference>
<dbReference type="RefSeq" id="WP_068900416.1">
    <property type="nucleotide sequence ID" value="NZ_JBHUIF010000004.1"/>
</dbReference>
<dbReference type="SUPFAM" id="SSF51316">
    <property type="entry name" value="Mss4-like"/>
    <property type="match status" value="1"/>
</dbReference>
<evidence type="ECO:0000256" key="3">
    <source>
        <dbReference type="ARBA" id="ARBA00022833"/>
    </source>
</evidence>
<dbReference type="Gene3D" id="3.90.1590.10">
    <property type="entry name" value="glutathione-dependent formaldehyde- activating enzyme (gfa)"/>
    <property type="match status" value="1"/>
</dbReference>
<keyword evidence="2" id="KW-0479">Metal-binding</keyword>
<dbReference type="AlphaFoldDB" id="A0A1C3EMB2"/>
<accession>A0A1C3EMB2</accession>
<dbReference type="OrthoDB" id="9786619at2"/>
<organism evidence="6 7">
    <name type="scientific">Veronia pacifica</name>
    <dbReference type="NCBI Taxonomy" id="1080227"/>
    <lineage>
        <taxon>Bacteria</taxon>
        <taxon>Pseudomonadati</taxon>
        <taxon>Pseudomonadota</taxon>
        <taxon>Gammaproteobacteria</taxon>
        <taxon>Vibrionales</taxon>
        <taxon>Vibrionaceae</taxon>
        <taxon>Veronia</taxon>
    </lineage>
</organism>
<dbReference type="PANTHER" id="PTHR33337:SF40">
    <property type="entry name" value="CENP-V_GFA DOMAIN-CONTAINING PROTEIN-RELATED"/>
    <property type="match status" value="1"/>
</dbReference>
<evidence type="ECO:0000256" key="4">
    <source>
        <dbReference type="ARBA" id="ARBA00023239"/>
    </source>
</evidence>
<protein>
    <submittedName>
        <fullName evidence="6">Aldehyde-activating protein</fullName>
    </submittedName>
</protein>
<evidence type="ECO:0000313" key="7">
    <source>
        <dbReference type="Proteomes" id="UP000094936"/>
    </source>
</evidence>
<dbReference type="GO" id="GO:0046872">
    <property type="term" value="F:metal ion binding"/>
    <property type="evidence" value="ECO:0007669"/>
    <property type="project" value="UniProtKB-KW"/>
</dbReference>
<evidence type="ECO:0000256" key="2">
    <source>
        <dbReference type="ARBA" id="ARBA00022723"/>
    </source>
</evidence>
<dbReference type="PROSITE" id="PS51891">
    <property type="entry name" value="CENP_V_GFA"/>
    <property type="match status" value="1"/>
</dbReference>